<sequence>MPLRQPQDFLRAGSKVFVKAPVSRMSVAGWRSIAQGKAADAHRAANSNSTRLGAAYDAVLNLSFAVLLIEGWRCTSANGHHAEALEAAAAIVGVTESVFDRVDAIRDLRNNQYQGMEPTADDVEAALEAMARMAPELLSYLARLR</sequence>
<dbReference type="AlphaFoldDB" id="A0A6G8IHM8"/>
<reference evidence="1 2" key="1">
    <citation type="submission" date="2020-03" db="EMBL/GenBank/DDBJ databases">
        <title>Hydrogenophaga sp. nov. isolated from cyanobacterial mat.</title>
        <authorList>
            <person name="Thorat V."/>
            <person name="Kirdat K."/>
            <person name="Tiwarekar B."/>
            <person name="Costa E.D."/>
            <person name="Yadav A."/>
        </authorList>
    </citation>
    <scope>NUCLEOTIDE SEQUENCE [LARGE SCALE GENOMIC DNA]</scope>
    <source>
        <strain evidence="1 2">BA0156</strain>
    </source>
</reference>
<dbReference type="Proteomes" id="UP000503162">
    <property type="component" value="Chromosome"/>
</dbReference>
<evidence type="ECO:0008006" key="3">
    <source>
        <dbReference type="Google" id="ProtNLM"/>
    </source>
</evidence>
<proteinExistence type="predicted"/>
<dbReference type="KEGG" id="hcz:G9Q37_10405"/>
<accession>A0A6G8IHM8</accession>
<protein>
    <recommendedName>
        <fullName evidence="3">DNA-binding protein</fullName>
    </recommendedName>
</protein>
<gene>
    <name evidence="1" type="ORF">G9Q37_10405</name>
</gene>
<keyword evidence="2" id="KW-1185">Reference proteome</keyword>
<dbReference type="EMBL" id="CP049989">
    <property type="protein sequence ID" value="QIM52526.1"/>
    <property type="molecule type" value="Genomic_DNA"/>
</dbReference>
<dbReference type="RefSeq" id="WP_166227128.1">
    <property type="nucleotide sequence ID" value="NZ_CP049989.1"/>
</dbReference>
<name>A0A6G8IHM8_9BURK</name>
<evidence type="ECO:0000313" key="2">
    <source>
        <dbReference type="Proteomes" id="UP000503162"/>
    </source>
</evidence>
<evidence type="ECO:0000313" key="1">
    <source>
        <dbReference type="EMBL" id="QIM52526.1"/>
    </source>
</evidence>
<organism evidence="1 2">
    <name type="scientific">Hydrogenophaga crocea</name>
    <dbReference type="NCBI Taxonomy" id="2716225"/>
    <lineage>
        <taxon>Bacteria</taxon>
        <taxon>Pseudomonadati</taxon>
        <taxon>Pseudomonadota</taxon>
        <taxon>Betaproteobacteria</taxon>
        <taxon>Burkholderiales</taxon>
        <taxon>Comamonadaceae</taxon>
        <taxon>Hydrogenophaga</taxon>
    </lineage>
</organism>